<dbReference type="EMBL" id="JAYMYQ010000004">
    <property type="protein sequence ID" value="KAK7336522.1"/>
    <property type="molecule type" value="Genomic_DNA"/>
</dbReference>
<organism evidence="2 3">
    <name type="scientific">Canavalia gladiata</name>
    <name type="common">Sword bean</name>
    <name type="synonym">Dolichos gladiatus</name>
    <dbReference type="NCBI Taxonomy" id="3824"/>
    <lineage>
        <taxon>Eukaryota</taxon>
        <taxon>Viridiplantae</taxon>
        <taxon>Streptophyta</taxon>
        <taxon>Embryophyta</taxon>
        <taxon>Tracheophyta</taxon>
        <taxon>Spermatophyta</taxon>
        <taxon>Magnoliopsida</taxon>
        <taxon>eudicotyledons</taxon>
        <taxon>Gunneridae</taxon>
        <taxon>Pentapetalae</taxon>
        <taxon>rosids</taxon>
        <taxon>fabids</taxon>
        <taxon>Fabales</taxon>
        <taxon>Fabaceae</taxon>
        <taxon>Papilionoideae</taxon>
        <taxon>50 kb inversion clade</taxon>
        <taxon>NPAAA clade</taxon>
        <taxon>indigoferoid/millettioid clade</taxon>
        <taxon>Phaseoleae</taxon>
        <taxon>Canavalia</taxon>
    </lineage>
</organism>
<evidence type="ECO:0008006" key="4">
    <source>
        <dbReference type="Google" id="ProtNLM"/>
    </source>
</evidence>
<reference evidence="2 3" key="1">
    <citation type="submission" date="2024-01" db="EMBL/GenBank/DDBJ databases">
        <title>The genomes of 5 underutilized Papilionoideae crops provide insights into root nodulation and disease resistanc.</title>
        <authorList>
            <person name="Jiang F."/>
        </authorList>
    </citation>
    <scope>NUCLEOTIDE SEQUENCE [LARGE SCALE GENOMIC DNA]</scope>
    <source>
        <strain evidence="2">LVBAO_FW01</strain>
        <tissue evidence="2">Leaves</tissue>
    </source>
</reference>
<evidence type="ECO:0000256" key="1">
    <source>
        <dbReference type="SAM" id="Coils"/>
    </source>
</evidence>
<evidence type="ECO:0000313" key="3">
    <source>
        <dbReference type="Proteomes" id="UP001367508"/>
    </source>
</evidence>
<protein>
    <recommendedName>
        <fullName evidence="4">Rho termination factor N-terminal domain-containing protein</fullName>
    </recommendedName>
</protein>
<gene>
    <name evidence="2" type="ORF">VNO77_17065</name>
</gene>
<sequence>MLNVIVNVTEHAVDKDSSTIDSNINEEGKKSVKPQKTGSSTELLLEIHEKRSDNPEKIEIEKALLFVAQHNLQKHTSVCCCVHFPLTLPLPPTPSSALNSATFRNPRYSNRISFSGYSYLQFMAWDLWSSSCDQDVIEEDALNEESCVRVLRILITKADTEIEELEKDLLSLQNELAWAEHEKWADICCSALTERINWLGDAVSALKNEHAGDTEMQLLLHSEPAETLHEIMKALKRAHCQDAFGQFFQELQQKKLQNVTEHALDKDSSTIDSNIKVEGKELCETSENSSSELLLEINEGSDNPEKIELLFLTHSPRPQSVATILDPNNLCGPLNRELPEKSLVGSPDLGAIICAPDNSDGMKLSETSDNIVIGNEEVRRKQHIATDTGQILNLFSAKGNGNIPSEAKMQEKENEIVKEKDVGSDVLRLATGVEGRKKYSRLDTSQQRKSGNSDLDKKLCDFAPKIARRACKKESNVSPDEDLDSLNLPLQVVYPQTLCIAETEFCSFKGSNGNNCGQPMSIENATHIDAENSALISLQGMQTESSLYTGLQLTDVEKPQAQDLESETAASLCNSNVFPSKLKAQGKQRPEFEALPARKPHDSCTEVIPSTSIIVSTKRQRKSKPCNDGAVLNDSMNRRTTKRAAQPGQHETEGRAIVLYDSKFSEFQKKKRVSKLPITVEIQNSTVNVDVPNSDGVSTDNRSQVDLHIGKSYSLVDSNNGTSSLLPITLKSLTLSNLRAMAKQHNVRKYYKLPKGALVEQLVERLSSSC</sequence>
<name>A0AAN9LIA9_CANGL</name>
<comment type="caution">
    <text evidence="2">The sequence shown here is derived from an EMBL/GenBank/DDBJ whole genome shotgun (WGS) entry which is preliminary data.</text>
</comment>
<accession>A0AAN9LIA9</accession>
<dbReference type="AlphaFoldDB" id="A0AAN9LIA9"/>
<evidence type="ECO:0000313" key="2">
    <source>
        <dbReference type="EMBL" id="KAK7336522.1"/>
    </source>
</evidence>
<keyword evidence="3" id="KW-1185">Reference proteome</keyword>
<feature type="coiled-coil region" evidence="1">
    <location>
        <begin position="148"/>
        <end position="182"/>
    </location>
</feature>
<proteinExistence type="predicted"/>
<keyword evidence="1" id="KW-0175">Coiled coil</keyword>
<dbReference type="Proteomes" id="UP001367508">
    <property type="component" value="Unassembled WGS sequence"/>
</dbReference>